<dbReference type="eggNOG" id="COG0296">
    <property type="taxonomic scope" value="Bacteria"/>
</dbReference>
<dbReference type="Gene3D" id="1.10.10.760">
    <property type="entry name" value="E-set domains of sugar-utilizing enzymes"/>
    <property type="match status" value="1"/>
</dbReference>
<dbReference type="GO" id="GO:0033942">
    <property type="term" value="F:4-alpha-D-(1-&gt;4)-alpha-D-glucanotrehalose trehalohydrolase activity"/>
    <property type="evidence" value="ECO:0007669"/>
    <property type="project" value="UniProtKB-EC"/>
</dbReference>
<dbReference type="Gene3D" id="3.20.20.80">
    <property type="entry name" value="Glycosidases"/>
    <property type="match status" value="1"/>
</dbReference>
<dbReference type="KEGG" id="aba:Acid345_0241"/>
<evidence type="ECO:0000256" key="9">
    <source>
        <dbReference type="ARBA" id="ARBA00023295"/>
    </source>
</evidence>
<dbReference type="SMART" id="SM00642">
    <property type="entry name" value="Aamy"/>
    <property type="match status" value="1"/>
</dbReference>
<keyword evidence="6" id="KW-0963">Cytoplasm</keyword>
<dbReference type="CAZy" id="GH13">
    <property type="family name" value="Glycoside Hydrolase Family 13"/>
</dbReference>
<dbReference type="RefSeq" id="WP_011521048.1">
    <property type="nucleotide sequence ID" value="NC_008009.1"/>
</dbReference>
<evidence type="ECO:0000256" key="2">
    <source>
        <dbReference type="ARBA" id="ARBA00005199"/>
    </source>
</evidence>
<keyword evidence="7 14" id="KW-0378">Hydrolase</keyword>
<dbReference type="NCBIfam" id="TIGR02402">
    <property type="entry name" value="trehalose_TreZ"/>
    <property type="match status" value="1"/>
</dbReference>
<feature type="site" description="Transition state stabilizer" evidence="16">
    <location>
        <position position="397"/>
    </location>
</feature>
<name>Q1IV54_KORVE</name>
<protein>
    <recommendedName>
        <fullName evidence="5 13">Malto-oligosyltrehalose trehalohydrolase</fullName>
        <shortName evidence="14">MTHase</shortName>
        <ecNumber evidence="4 13">3.2.1.141</ecNumber>
    </recommendedName>
    <alternativeName>
        <fullName evidence="11 14">4-alpha-D-((1-&gt;4)-alpha-D-glucano)trehalose trehalohydrolase</fullName>
    </alternativeName>
    <alternativeName>
        <fullName evidence="10 14">Maltooligosyl trehalose trehalohydrolase</fullName>
    </alternativeName>
</protein>
<dbReference type="EC" id="3.2.1.141" evidence="4 13"/>
<dbReference type="STRING" id="204669.Acid345_0241"/>
<evidence type="ECO:0000256" key="3">
    <source>
        <dbReference type="ARBA" id="ARBA00008061"/>
    </source>
</evidence>
<organism evidence="18 19">
    <name type="scientific">Koribacter versatilis (strain Ellin345)</name>
    <dbReference type="NCBI Taxonomy" id="204669"/>
    <lineage>
        <taxon>Bacteria</taxon>
        <taxon>Pseudomonadati</taxon>
        <taxon>Acidobacteriota</taxon>
        <taxon>Terriglobia</taxon>
        <taxon>Terriglobales</taxon>
        <taxon>Candidatus Korobacteraceae</taxon>
        <taxon>Candidatus Korobacter</taxon>
    </lineage>
</organism>
<keyword evidence="19" id="KW-1185">Reference proteome</keyword>
<dbReference type="InterPro" id="IPR044901">
    <property type="entry name" value="Trehalose_TreZ_E-set_sf"/>
</dbReference>
<dbReference type="InterPro" id="IPR017853">
    <property type="entry name" value="GH"/>
</dbReference>
<dbReference type="EnsemblBacteria" id="ABF39246">
    <property type="protein sequence ID" value="ABF39246"/>
    <property type="gene ID" value="Acid345_0241"/>
</dbReference>
<accession>Q1IV54</accession>
<evidence type="ECO:0000256" key="1">
    <source>
        <dbReference type="ARBA" id="ARBA00004496"/>
    </source>
</evidence>
<dbReference type="InterPro" id="IPR004193">
    <property type="entry name" value="Glyco_hydro_13_N"/>
</dbReference>
<evidence type="ECO:0000256" key="15">
    <source>
        <dbReference type="PIRSR" id="PIRSR006337-1"/>
    </source>
</evidence>
<dbReference type="PANTHER" id="PTHR43651:SF11">
    <property type="entry name" value="MALTO-OLIGOSYLTREHALOSE TREHALOHYDROLASE"/>
    <property type="match status" value="1"/>
</dbReference>
<comment type="catalytic activity">
    <reaction evidence="12 14">
        <text>hydrolysis of (1-&gt;4)-alpha-D-glucosidic linkage in 4-alpha-D-[(1-&gt;4)-alpha-D-glucanosyl]n trehalose to yield trehalose and (1-&gt;4)-alpha-D-glucan.</text>
        <dbReference type="EC" id="3.2.1.141"/>
    </reaction>
</comment>
<evidence type="ECO:0000256" key="13">
    <source>
        <dbReference type="NCBIfam" id="TIGR02402"/>
    </source>
</evidence>
<evidence type="ECO:0000256" key="10">
    <source>
        <dbReference type="ARBA" id="ARBA00032057"/>
    </source>
</evidence>
<dbReference type="InterPro" id="IPR014756">
    <property type="entry name" value="Ig_E-set"/>
</dbReference>
<comment type="pathway">
    <text evidence="2 14">Glycan biosynthesis; trehalose biosynthesis.</text>
</comment>
<feature type="active site" description="Proton donor" evidence="15">
    <location>
        <position position="303"/>
    </location>
</feature>
<dbReference type="CDD" id="cd11325">
    <property type="entry name" value="AmyAc_GTHase"/>
    <property type="match status" value="1"/>
</dbReference>
<sequence length="581" mass="66327">MKTSASQLQYGASLRDGRVHFRVWAPNAKSLSIRLIQGSSQNDQPMQRDDRGEWTLEADAHAGDRYFCVINGEQAVPDPVSRFQPEGVHGPTEIVDPSQFQWSDENWEGVDYDDYVIYELHVGTFTPEGTLDAAIEKLPYLKALGITVVELMPVNAFPGKHNWGYDGVGLYAVQESYGGPEALRRFVDAAHAHGLAVILDVVYNHLGNEGNYLRMFGPYFTDHHKTPWGEAINYDTTPGCEHVRRFVIDNALYWIREYHLDGLRLDAVQTIKDDSSKHVLQELQENVQTLAAELGRKVCVIAETDENISKYVRPFGSGYGLQGFWSDDFHHAIHAYFTGERQGYYQDFGDPEQIVTAIRDGYAFQGQPFKFWKGTKRGELPVNVQLPRNVICTQNHDQVGNRAKGERLTTLVPRGARYVSAALLLLAPHTPLLFMGQEYDEEHPFQFFTDYGDPVLQNAVSEGRRKEFEDFDFREVPDPQDPETFNRSRLDWSKAVDTNPMLRWYRELLRLRKRYVTSGERTAYATYQDGVITMMAPGDTPDLILFATLEPGRQLPAEEDGWNLTLKYKSEDGYQVRIFTR</sequence>
<dbReference type="HOGENOM" id="CLU_020726_2_0_0"/>
<dbReference type="PANTHER" id="PTHR43651">
    <property type="entry name" value="1,4-ALPHA-GLUCAN-BRANCHING ENZYME"/>
    <property type="match status" value="1"/>
</dbReference>
<dbReference type="UniPathway" id="UPA00299"/>
<dbReference type="GO" id="GO:0005737">
    <property type="term" value="C:cytoplasm"/>
    <property type="evidence" value="ECO:0007669"/>
    <property type="project" value="UniProtKB-SubCell"/>
</dbReference>
<gene>
    <name evidence="18" type="ordered locus">Acid345_0241</name>
</gene>
<dbReference type="CAZy" id="CBM48">
    <property type="family name" value="Carbohydrate-Binding Module Family 48"/>
</dbReference>
<evidence type="ECO:0000313" key="18">
    <source>
        <dbReference type="EMBL" id="ABF39246.1"/>
    </source>
</evidence>
<dbReference type="Proteomes" id="UP000002432">
    <property type="component" value="Chromosome"/>
</dbReference>
<evidence type="ECO:0000259" key="17">
    <source>
        <dbReference type="SMART" id="SM00642"/>
    </source>
</evidence>
<keyword evidence="8" id="KW-0119">Carbohydrate metabolism</keyword>
<dbReference type="AlphaFoldDB" id="Q1IV54"/>
<comment type="subcellular location">
    <subcellularLocation>
        <location evidence="1 15">Cytoplasm</location>
    </subcellularLocation>
</comment>
<proteinExistence type="inferred from homology"/>
<evidence type="ECO:0000256" key="14">
    <source>
        <dbReference type="PIRNR" id="PIRNR006337"/>
    </source>
</evidence>
<evidence type="ECO:0000256" key="4">
    <source>
        <dbReference type="ARBA" id="ARBA00012268"/>
    </source>
</evidence>
<dbReference type="SUPFAM" id="SSF81296">
    <property type="entry name" value="E set domains"/>
    <property type="match status" value="1"/>
</dbReference>
<evidence type="ECO:0000256" key="12">
    <source>
        <dbReference type="ARBA" id="ARBA00034013"/>
    </source>
</evidence>
<dbReference type="SUPFAM" id="SSF51445">
    <property type="entry name" value="(Trans)glycosidases"/>
    <property type="match status" value="1"/>
</dbReference>
<comment type="similarity">
    <text evidence="3 14">Belongs to the glycosyl hydrolase 13 family.</text>
</comment>
<dbReference type="InterPro" id="IPR012768">
    <property type="entry name" value="Trehalose_TreZ"/>
</dbReference>
<dbReference type="InterPro" id="IPR006047">
    <property type="entry name" value="GH13_cat_dom"/>
</dbReference>
<evidence type="ECO:0000256" key="8">
    <source>
        <dbReference type="ARBA" id="ARBA00023277"/>
    </source>
</evidence>
<evidence type="ECO:0000256" key="6">
    <source>
        <dbReference type="ARBA" id="ARBA00022490"/>
    </source>
</evidence>
<dbReference type="Pfam" id="PF02922">
    <property type="entry name" value="CBM_48"/>
    <property type="match status" value="1"/>
</dbReference>
<dbReference type="Pfam" id="PF00128">
    <property type="entry name" value="Alpha-amylase"/>
    <property type="match status" value="1"/>
</dbReference>
<feature type="active site" description="Nucleophile" evidence="15">
    <location>
        <position position="266"/>
    </location>
</feature>
<feature type="domain" description="Glycosyl hydrolase family 13 catalytic" evidence="17">
    <location>
        <begin position="119"/>
        <end position="464"/>
    </location>
</feature>
<reference evidence="18 19" key="1">
    <citation type="journal article" date="2009" name="Appl. Environ. Microbiol.">
        <title>Three genomes from the phylum Acidobacteria provide insight into the lifestyles of these microorganisms in soils.</title>
        <authorList>
            <person name="Ward N.L."/>
            <person name="Challacombe J.F."/>
            <person name="Janssen P.H."/>
            <person name="Henrissat B."/>
            <person name="Coutinho P.M."/>
            <person name="Wu M."/>
            <person name="Xie G."/>
            <person name="Haft D.H."/>
            <person name="Sait M."/>
            <person name="Badger J."/>
            <person name="Barabote R.D."/>
            <person name="Bradley B."/>
            <person name="Brettin T.S."/>
            <person name="Brinkac L.M."/>
            <person name="Bruce D."/>
            <person name="Creasy T."/>
            <person name="Daugherty S.C."/>
            <person name="Davidsen T.M."/>
            <person name="DeBoy R.T."/>
            <person name="Detter J.C."/>
            <person name="Dodson R.J."/>
            <person name="Durkin A.S."/>
            <person name="Ganapathy A."/>
            <person name="Gwinn-Giglio M."/>
            <person name="Han C.S."/>
            <person name="Khouri H."/>
            <person name="Kiss H."/>
            <person name="Kothari S.P."/>
            <person name="Madupu R."/>
            <person name="Nelson K.E."/>
            <person name="Nelson W.C."/>
            <person name="Paulsen I."/>
            <person name="Penn K."/>
            <person name="Ren Q."/>
            <person name="Rosovitz M.J."/>
            <person name="Selengut J.D."/>
            <person name="Shrivastava S."/>
            <person name="Sullivan S.A."/>
            <person name="Tapia R."/>
            <person name="Thompson L.S."/>
            <person name="Watkins K.L."/>
            <person name="Yang Q."/>
            <person name="Yu C."/>
            <person name="Zafar N."/>
            <person name="Zhou L."/>
            <person name="Kuske C.R."/>
        </authorList>
    </citation>
    <scope>NUCLEOTIDE SEQUENCE [LARGE SCALE GENOMIC DNA]</scope>
    <source>
        <strain evidence="18 19">Ellin345</strain>
    </source>
</reference>
<dbReference type="EMBL" id="CP000360">
    <property type="protein sequence ID" value="ABF39246.1"/>
    <property type="molecule type" value="Genomic_DNA"/>
</dbReference>
<dbReference type="PIRSF" id="PIRSF006337">
    <property type="entry name" value="Trehalose_TreZ"/>
    <property type="match status" value="1"/>
</dbReference>
<keyword evidence="9 14" id="KW-0326">Glycosidase</keyword>
<evidence type="ECO:0000256" key="7">
    <source>
        <dbReference type="ARBA" id="ARBA00022801"/>
    </source>
</evidence>
<evidence type="ECO:0000313" key="19">
    <source>
        <dbReference type="Proteomes" id="UP000002432"/>
    </source>
</evidence>
<evidence type="ECO:0000256" key="11">
    <source>
        <dbReference type="ARBA" id="ARBA00033284"/>
    </source>
</evidence>
<evidence type="ECO:0000256" key="16">
    <source>
        <dbReference type="PIRSR" id="PIRSR006337-3"/>
    </source>
</evidence>
<dbReference type="InterPro" id="IPR013783">
    <property type="entry name" value="Ig-like_fold"/>
</dbReference>
<dbReference type="CDD" id="cd02853">
    <property type="entry name" value="E_set_MTHase_like_N"/>
    <property type="match status" value="1"/>
</dbReference>
<dbReference type="Gene3D" id="2.60.40.10">
    <property type="entry name" value="Immunoglobulins"/>
    <property type="match status" value="1"/>
</dbReference>
<dbReference type="GO" id="GO:0005992">
    <property type="term" value="P:trehalose biosynthetic process"/>
    <property type="evidence" value="ECO:0007669"/>
    <property type="project" value="UniProtKB-UniRule"/>
</dbReference>
<evidence type="ECO:0000256" key="5">
    <source>
        <dbReference type="ARBA" id="ARBA00015938"/>
    </source>
</evidence>